<dbReference type="PANTHER" id="PTHR30483:SF6">
    <property type="entry name" value="PERIPLASMIC BINDING PROTEIN OF ABC TRANSPORTER FOR NATURAL AMINO ACIDS"/>
    <property type="match status" value="1"/>
</dbReference>
<dbReference type="Proteomes" id="UP000610760">
    <property type="component" value="Unassembled WGS sequence"/>
</dbReference>
<keyword evidence="2" id="KW-0813">Transport</keyword>
<dbReference type="RefSeq" id="WP_249294970.1">
    <property type="nucleotide sequence ID" value="NZ_JACRSV010000002.1"/>
</dbReference>
<keyword evidence="4" id="KW-0029">Amino-acid transport</keyword>
<dbReference type="SUPFAM" id="SSF53822">
    <property type="entry name" value="Periplasmic binding protein-like I"/>
    <property type="match status" value="1"/>
</dbReference>
<evidence type="ECO:0000313" key="8">
    <source>
        <dbReference type="EMBL" id="MBC8560006.1"/>
    </source>
</evidence>
<name>A0A926E6D0_9FIRM</name>
<feature type="chain" id="PRO_5039213807" evidence="6">
    <location>
        <begin position="22"/>
        <end position="394"/>
    </location>
</feature>
<evidence type="ECO:0000256" key="3">
    <source>
        <dbReference type="ARBA" id="ARBA00022729"/>
    </source>
</evidence>
<feature type="domain" description="Leucine-binding protein" evidence="7">
    <location>
        <begin position="51"/>
        <end position="386"/>
    </location>
</feature>
<feature type="region of interest" description="Disordered" evidence="5">
    <location>
        <begin position="27"/>
        <end position="47"/>
    </location>
</feature>
<dbReference type="EMBL" id="JACRSV010000002">
    <property type="protein sequence ID" value="MBC8560006.1"/>
    <property type="molecule type" value="Genomic_DNA"/>
</dbReference>
<reference evidence="8" key="1">
    <citation type="submission" date="2020-08" db="EMBL/GenBank/DDBJ databases">
        <title>Genome public.</title>
        <authorList>
            <person name="Liu C."/>
            <person name="Sun Q."/>
        </authorList>
    </citation>
    <scope>NUCLEOTIDE SEQUENCE</scope>
    <source>
        <strain evidence="8">NSJ-33</strain>
    </source>
</reference>
<feature type="signal peptide" evidence="6">
    <location>
        <begin position="1"/>
        <end position="21"/>
    </location>
</feature>
<dbReference type="InterPro" id="IPR051010">
    <property type="entry name" value="BCAA_transport"/>
</dbReference>
<sequence length="394" mass="41124">MNQFLKKALSFGLASAMIATALSSCGSDNGGSSTPDSSSQGGSSVASGETFKLGGMGPLTGANASYGISVNQGAQIAVDEINAAGGVNGMQIELFFQDDESDAETAMSAYNKLMDNGIQALLGATTSGPTIALTDLTKEDGILQLTPSGSAMECTQYDNCFRICFTDPLQGVTMANYAAETLGYKNAAIIYDVSNDYSSGMADAFVKEFEAKGGKIVANESFTAGDMDFNTQLTTVKSSGADVLFLPIYYQDVAFIVGQAQKMGMEIPYLGGDGWDGVLGQLEDASVVEGAIFLTPFAANDTAENVQNFVKAYEEKYNATPDQFAADAYDGVYVIKAAIEKAGSTEPQAIIDAMTEISVSGLTGDMTFDATGEPNKAAKVVEIVNGAYEVKLAE</sequence>
<dbReference type="PANTHER" id="PTHR30483">
    <property type="entry name" value="LEUCINE-SPECIFIC-BINDING PROTEIN"/>
    <property type="match status" value="1"/>
</dbReference>
<dbReference type="InterPro" id="IPR028082">
    <property type="entry name" value="Peripla_BP_I"/>
</dbReference>
<dbReference type="PROSITE" id="PS51257">
    <property type="entry name" value="PROKAR_LIPOPROTEIN"/>
    <property type="match status" value="1"/>
</dbReference>
<evidence type="ECO:0000256" key="5">
    <source>
        <dbReference type="SAM" id="MobiDB-lite"/>
    </source>
</evidence>
<protein>
    <submittedName>
        <fullName evidence="8">ABC transporter substrate-binding protein</fullName>
    </submittedName>
</protein>
<evidence type="ECO:0000259" key="7">
    <source>
        <dbReference type="Pfam" id="PF13458"/>
    </source>
</evidence>
<dbReference type="Pfam" id="PF13458">
    <property type="entry name" value="Peripla_BP_6"/>
    <property type="match status" value="1"/>
</dbReference>
<dbReference type="AlphaFoldDB" id="A0A926E6D0"/>
<evidence type="ECO:0000256" key="1">
    <source>
        <dbReference type="ARBA" id="ARBA00010062"/>
    </source>
</evidence>
<keyword evidence="9" id="KW-1185">Reference proteome</keyword>
<comment type="similarity">
    <text evidence="1">Belongs to the leucine-binding protein family.</text>
</comment>
<evidence type="ECO:0000256" key="4">
    <source>
        <dbReference type="ARBA" id="ARBA00022970"/>
    </source>
</evidence>
<evidence type="ECO:0000256" key="6">
    <source>
        <dbReference type="SAM" id="SignalP"/>
    </source>
</evidence>
<dbReference type="Gene3D" id="3.40.50.2300">
    <property type="match status" value="2"/>
</dbReference>
<dbReference type="CDD" id="cd06347">
    <property type="entry name" value="PBP1_ABC_LivK_ligand_binding-like"/>
    <property type="match status" value="1"/>
</dbReference>
<evidence type="ECO:0000313" key="9">
    <source>
        <dbReference type="Proteomes" id="UP000610760"/>
    </source>
</evidence>
<keyword evidence="3 6" id="KW-0732">Signal</keyword>
<dbReference type="GO" id="GO:0006865">
    <property type="term" value="P:amino acid transport"/>
    <property type="evidence" value="ECO:0007669"/>
    <property type="project" value="UniProtKB-KW"/>
</dbReference>
<dbReference type="InterPro" id="IPR000709">
    <property type="entry name" value="Leu_Ile_Val-bd"/>
</dbReference>
<accession>A0A926E6D0</accession>
<dbReference type="PRINTS" id="PR00337">
    <property type="entry name" value="LEUILEVALBP"/>
</dbReference>
<proteinExistence type="inferred from homology"/>
<organism evidence="8 9">
    <name type="scientific">Fumia xinanensis</name>
    <dbReference type="NCBI Taxonomy" id="2763659"/>
    <lineage>
        <taxon>Bacteria</taxon>
        <taxon>Bacillati</taxon>
        <taxon>Bacillota</taxon>
        <taxon>Clostridia</taxon>
        <taxon>Eubacteriales</taxon>
        <taxon>Oscillospiraceae</taxon>
        <taxon>Fumia</taxon>
    </lineage>
</organism>
<evidence type="ECO:0000256" key="2">
    <source>
        <dbReference type="ARBA" id="ARBA00022448"/>
    </source>
</evidence>
<comment type="caution">
    <text evidence="8">The sequence shown here is derived from an EMBL/GenBank/DDBJ whole genome shotgun (WGS) entry which is preliminary data.</text>
</comment>
<gene>
    <name evidence="8" type="ORF">H8710_08005</name>
</gene>
<dbReference type="InterPro" id="IPR028081">
    <property type="entry name" value="Leu-bd"/>
</dbReference>